<dbReference type="PANTHER" id="PTHR16771">
    <property type="entry name" value="26 PROTEASOME COMPLEX SUBUNIT DSS1"/>
    <property type="match status" value="1"/>
</dbReference>
<dbReference type="GO" id="GO:0043248">
    <property type="term" value="P:proteasome assembly"/>
    <property type="evidence" value="ECO:0007669"/>
    <property type="project" value="InterPro"/>
</dbReference>
<dbReference type="EMBL" id="JH767160">
    <property type="protein sequence ID" value="EQC33292.1"/>
    <property type="molecule type" value="Genomic_DNA"/>
</dbReference>
<dbReference type="GO" id="GO:0000724">
    <property type="term" value="P:double-strand break repair via homologous recombination"/>
    <property type="evidence" value="ECO:0007669"/>
    <property type="project" value="TreeGrafter"/>
</dbReference>
<dbReference type="eggNOG" id="ENOG502S8ME">
    <property type="taxonomic scope" value="Eukaryota"/>
</dbReference>
<keyword evidence="4" id="KW-1185">Reference proteome</keyword>
<dbReference type="SMART" id="SM01385">
    <property type="entry name" value="DSS1_SEM1"/>
    <property type="match status" value="1"/>
</dbReference>
<name>T0RST7_SAPDV</name>
<evidence type="ECO:0000313" key="3">
    <source>
        <dbReference type="EMBL" id="EQC33292.1"/>
    </source>
</evidence>
<evidence type="ECO:0008006" key="5">
    <source>
        <dbReference type="Google" id="ProtNLM"/>
    </source>
</evidence>
<dbReference type="GeneID" id="19950000"/>
<dbReference type="VEuPathDB" id="FungiDB:SDRG_09273"/>
<dbReference type="Pfam" id="PF05160">
    <property type="entry name" value="DSS1_SEM1"/>
    <property type="match status" value="1"/>
</dbReference>
<comment type="similarity">
    <text evidence="1">Belongs to the DSS1/SEM1 family.</text>
</comment>
<gene>
    <name evidence="3" type="ORF">SDRG_09273</name>
</gene>
<reference evidence="3 4" key="1">
    <citation type="submission" date="2012-04" db="EMBL/GenBank/DDBJ databases">
        <title>The Genome Sequence of Saprolegnia declina VS20.</title>
        <authorList>
            <consortium name="The Broad Institute Genome Sequencing Platform"/>
            <person name="Russ C."/>
            <person name="Nusbaum C."/>
            <person name="Tyler B."/>
            <person name="van West P."/>
            <person name="Dieguez-Uribeondo J."/>
            <person name="de Bruijn I."/>
            <person name="Tripathy S."/>
            <person name="Jiang R."/>
            <person name="Young S.K."/>
            <person name="Zeng Q."/>
            <person name="Gargeya S."/>
            <person name="Fitzgerald M."/>
            <person name="Haas B."/>
            <person name="Abouelleil A."/>
            <person name="Alvarado L."/>
            <person name="Arachchi H.M."/>
            <person name="Berlin A."/>
            <person name="Chapman S.B."/>
            <person name="Goldberg J."/>
            <person name="Griggs A."/>
            <person name="Gujja S."/>
            <person name="Hansen M."/>
            <person name="Howarth C."/>
            <person name="Imamovic A."/>
            <person name="Larimer J."/>
            <person name="McCowen C."/>
            <person name="Montmayeur A."/>
            <person name="Murphy C."/>
            <person name="Neiman D."/>
            <person name="Pearson M."/>
            <person name="Priest M."/>
            <person name="Roberts A."/>
            <person name="Saif S."/>
            <person name="Shea T."/>
            <person name="Sisk P."/>
            <person name="Sykes S."/>
            <person name="Wortman J."/>
            <person name="Nusbaum C."/>
            <person name="Birren B."/>
        </authorList>
    </citation>
    <scope>NUCLEOTIDE SEQUENCE [LARGE SCALE GENOMIC DNA]</scope>
    <source>
        <strain evidence="3 4">VS20</strain>
    </source>
</reference>
<dbReference type="RefSeq" id="XP_008613415.1">
    <property type="nucleotide sequence ID" value="XM_008615193.1"/>
</dbReference>
<feature type="region of interest" description="Disordered" evidence="2">
    <location>
        <begin position="1"/>
        <end position="24"/>
    </location>
</feature>
<dbReference type="PANTHER" id="PTHR16771:SF0">
    <property type="entry name" value="26S PROTEASOME COMPLEX SUBUNIT SEM1"/>
    <property type="match status" value="1"/>
</dbReference>
<organism evidence="3 4">
    <name type="scientific">Saprolegnia diclina (strain VS20)</name>
    <dbReference type="NCBI Taxonomy" id="1156394"/>
    <lineage>
        <taxon>Eukaryota</taxon>
        <taxon>Sar</taxon>
        <taxon>Stramenopiles</taxon>
        <taxon>Oomycota</taxon>
        <taxon>Saprolegniomycetes</taxon>
        <taxon>Saprolegniales</taxon>
        <taxon>Saprolegniaceae</taxon>
        <taxon>Saprolegnia</taxon>
    </lineage>
</organism>
<feature type="compositionally biased region" description="Low complexity" evidence="2">
    <location>
        <begin position="1"/>
        <end position="17"/>
    </location>
</feature>
<evidence type="ECO:0000256" key="2">
    <source>
        <dbReference type="SAM" id="MobiDB-lite"/>
    </source>
</evidence>
<dbReference type="GO" id="GO:0006406">
    <property type="term" value="P:mRNA export from nucleus"/>
    <property type="evidence" value="ECO:0007669"/>
    <property type="project" value="InterPro"/>
</dbReference>
<dbReference type="Proteomes" id="UP000030762">
    <property type="component" value="Unassembled WGS sequence"/>
</dbReference>
<dbReference type="STRING" id="1156394.T0RST7"/>
<dbReference type="InParanoid" id="T0RST7"/>
<accession>T0RST7</accession>
<dbReference type="GO" id="GO:0008541">
    <property type="term" value="C:proteasome regulatory particle, lid subcomplex"/>
    <property type="evidence" value="ECO:0007669"/>
    <property type="project" value="InterPro"/>
</dbReference>
<dbReference type="OMA" id="TLWENNW"/>
<proteinExistence type="inferred from homology"/>
<evidence type="ECO:0000256" key="1">
    <source>
        <dbReference type="ARBA" id="ARBA00034491"/>
    </source>
</evidence>
<evidence type="ECO:0000313" key="4">
    <source>
        <dbReference type="Proteomes" id="UP000030762"/>
    </source>
</evidence>
<protein>
    <recommendedName>
        <fullName evidence="5">26 proteasome complex subunit DSS1</fullName>
    </recommendedName>
</protein>
<dbReference type="AlphaFoldDB" id="T0RST7"/>
<dbReference type="InterPro" id="IPR007834">
    <property type="entry name" value="DSS1_SEM1"/>
</dbReference>
<sequence length="96" mass="10971">MSSKAPAATPAPAPTAASSEPKKMIHIVEEDDEFEEFEEQNWGAKMEEKESHIKLQWQDDWDVDQADDDFCNQLRRELEKNALPIRSKHGPALAHQ</sequence>